<dbReference type="Gene3D" id="3.40.50.1110">
    <property type="entry name" value="SGNH hydrolase"/>
    <property type="match status" value="1"/>
</dbReference>
<dbReference type="InterPro" id="IPR036514">
    <property type="entry name" value="SGNH_hydro_sf"/>
</dbReference>
<dbReference type="InterPro" id="IPR013830">
    <property type="entry name" value="SGNH_hydro"/>
</dbReference>
<protein>
    <submittedName>
        <fullName evidence="2">S-layer homology domain-containing protein</fullName>
    </submittedName>
</protein>
<dbReference type="PANTHER" id="PTHR43308">
    <property type="entry name" value="OUTER MEMBRANE PROTEIN ALPHA-RELATED"/>
    <property type="match status" value="1"/>
</dbReference>
<dbReference type="EMBL" id="JBHUGI010000027">
    <property type="protein sequence ID" value="MFD1928498.1"/>
    <property type="molecule type" value="Genomic_DNA"/>
</dbReference>
<dbReference type="InterPro" id="IPR051465">
    <property type="entry name" value="Cell_Envelope_Struct_Comp"/>
</dbReference>
<dbReference type="Pfam" id="PF13472">
    <property type="entry name" value="Lipase_GDSL_2"/>
    <property type="match status" value="1"/>
</dbReference>
<proteinExistence type="predicted"/>
<dbReference type="Pfam" id="PF00395">
    <property type="entry name" value="SLH"/>
    <property type="match status" value="3"/>
</dbReference>
<keyword evidence="3" id="KW-1185">Reference proteome</keyword>
<evidence type="ECO:0000313" key="2">
    <source>
        <dbReference type="EMBL" id="MFD1928498.1"/>
    </source>
</evidence>
<gene>
    <name evidence="2" type="ORF">ACFSFY_10595</name>
</gene>
<dbReference type="RefSeq" id="WP_381537897.1">
    <property type="nucleotide sequence ID" value="NZ_JBHUGI010000027.1"/>
</dbReference>
<dbReference type="InterPro" id="IPR001119">
    <property type="entry name" value="SLH_dom"/>
</dbReference>
<reference evidence="3" key="1">
    <citation type="journal article" date="2019" name="Int. J. Syst. Evol. Microbiol.">
        <title>The Global Catalogue of Microorganisms (GCM) 10K type strain sequencing project: providing services to taxonomists for standard genome sequencing and annotation.</title>
        <authorList>
            <consortium name="The Broad Institute Genomics Platform"/>
            <consortium name="The Broad Institute Genome Sequencing Center for Infectious Disease"/>
            <person name="Wu L."/>
            <person name="Ma J."/>
        </authorList>
    </citation>
    <scope>NUCLEOTIDE SEQUENCE [LARGE SCALE GENOMIC DNA]</scope>
    <source>
        <strain evidence="3">CGMCC 4.7177</strain>
    </source>
</reference>
<accession>A0ABW4SG90</accession>
<feature type="domain" description="SLH" evidence="1">
    <location>
        <begin position="405"/>
        <end position="460"/>
    </location>
</feature>
<evidence type="ECO:0000313" key="3">
    <source>
        <dbReference type="Proteomes" id="UP001597218"/>
    </source>
</evidence>
<dbReference type="Proteomes" id="UP001597218">
    <property type="component" value="Unassembled WGS sequence"/>
</dbReference>
<sequence>MFKSKGKFQLLFIIALVLQLITVPLYSLADETVSNSIQVDYLALGDSLAYGINSDNTPGKSYADFLAESLKSENALLSFNKGFSFPGYTVAEVLTDIQDNAVKPVMGEGYEELNVELHASIESAEIITITAGANDVLKHLNINTETQALEIDEANLKASIVQVGKDYYSILTEIRKINPTAQVYVMGYYNSFPYLADKVQPQINQLLIGLNGSINQGSADANTFFIPTADAIAADFKVNLPNPQNIHLSEAGYKVIGELFIQSVLKNYPWIPVTEPEYPEESPVPFNDIESSEFKDFILMSAEMGLVNGYKDGTFKPNAKLTRVQAASIIVRALELETDKQANFTDISNYAKETQAEIAAAVEFGIVKPNDQFNPSKSVTRAQLALMMKRTYEFILGHQYTAGEHAPFSDIDQYDAETKNAITFVYEYKIANGSNGMYMPSKAATRGQAAKMFVNFVLVD</sequence>
<name>A0ABW4SG90_9BACL</name>
<evidence type="ECO:0000259" key="1">
    <source>
        <dbReference type="PROSITE" id="PS51272"/>
    </source>
</evidence>
<dbReference type="PROSITE" id="PS51272">
    <property type="entry name" value="SLH"/>
    <property type="match status" value="2"/>
</dbReference>
<comment type="caution">
    <text evidence="2">The sequence shown here is derived from an EMBL/GenBank/DDBJ whole genome shotgun (WGS) entry which is preliminary data.</text>
</comment>
<organism evidence="2 3">
    <name type="scientific">Sporosarcina siberiensis</name>
    <dbReference type="NCBI Taxonomy" id="1365606"/>
    <lineage>
        <taxon>Bacteria</taxon>
        <taxon>Bacillati</taxon>
        <taxon>Bacillota</taxon>
        <taxon>Bacilli</taxon>
        <taxon>Bacillales</taxon>
        <taxon>Caryophanaceae</taxon>
        <taxon>Sporosarcina</taxon>
    </lineage>
</organism>
<feature type="domain" description="SLH" evidence="1">
    <location>
        <begin position="281"/>
        <end position="344"/>
    </location>
</feature>
<dbReference type="SUPFAM" id="SSF52266">
    <property type="entry name" value="SGNH hydrolase"/>
    <property type="match status" value="1"/>
</dbReference>